<feature type="transmembrane region" description="Helical" evidence="6">
    <location>
        <begin position="205"/>
        <end position="226"/>
    </location>
</feature>
<feature type="domain" description="Rhodopsin" evidence="7">
    <location>
        <begin position="25"/>
        <end position="265"/>
    </location>
</feature>
<organism evidence="8 9">
    <name type="scientific">Polyplosphaeria fusca</name>
    <dbReference type="NCBI Taxonomy" id="682080"/>
    <lineage>
        <taxon>Eukaryota</taxon>
        <taxon>Fungi</taxon>
        <taxon>Dikarya</taxon>
        <taxon>Ascomycota</taxon>
        <taxon>Pezizomycotina</taxon>
        <taxon>Dothideomycetes</taxon>
        <taxon>Pleosporomycetidae</taxon>
        <taxon>Pleosporales</taxon>
        <taxon>Tetraplosphaeriaceae</taxon>
        <taxon>Polyplosphaeria</taxon>
    </lineage>
</organism>
<dbReference type="Proteomes" id="UP000799444">
    <property type="component" value="Unassembled WGS sequence"/>
</dbReference>
<feature type="transmembrane region" description="Helical" evidence="6">
    <location>
        <begin position="171"/>
        <end position="193"/>
    </location>
</feature>
<name>A0A9P4QJR7_9PLEO</name>
<dbReference type="Pfam" id="PF20684">
    <property type="entry name" value="Fung_rhodopsin"/>
    <property type="match status" value="1"/>
</dbReference>
<dbReference type="InterPro" id="IPR049326">
    <property type="entry name" value="Rhodopsin_dom_fungi"/>
</dbReference>
<dbReference type="OrthoDB" id="3934549at2759"/>
<dbReference type="PANTHER" id="PTHR33048:SF155">
    <property type="entry name" value="INTEGRAL MEMBRANE PROTEIN"/>
    <property type="match status" value="1"/>
</dbReference>
<evidence type="ECO:0000313" key="9">
    <source>
        <dbReference type="Proteomes" id="UP000799444"/>
    </source>
</evidence>
<sequence length="289" mass="31920">NESRGYIINIVGWIGAAIATAFVALRIFSRKWLTNSAGWDDAIIVAAAILNIVTIALGSVSIHYGNGGHVVYMTKDQVEKTLFYSALLRPTGITAYCLPKLSVVMLIIGLMGPQKRRRDVWALYAVIIVLFITSALSFILLFAQCNPPSHLWQPFLPAECFPDSVLDVVTYIAGSWSALTDLILAAYPVKLLWNLQMKKSRKISIMMIMGLGFFAMIAAIIKTTQLSKNHALDPPWELFWLFITTYIETDLVIIAACAPPLPKLILRLMGKDTDGSTHPNENSTPFSSS</sequence>
<keyword evidence="3 6" id="KW-1133">Transmembrane helix</keyword>
<feature type="transmembrane region" description="Helical" evidence="6">
    <location>
        <begin position="238"/>
        <end position="261"/>
    </location>
</feature>
<dbReference type="GO" id="GO:0016020">
    <property type="term" value="C:membrane"/>
    <property type="evidence" value="ECO:0007669"/>
    <property type="project" value="UniProtKB-SubCell"/>
</dbReference>
<comment type="subcellular location">
    <subcellularLocation>
        <location evidence="1">Membrane</location>
        <topology evidence="1">Multi-pass membrane protein</topology>
    </subcellularLocation>
</comment>
<evidence type="ECO:0000256" key="5">
    <source>
        <dbReference type="ARBA" id="ARBA00038359"/>
    </source>
</evidence>
<feature type="non-terminal residue" evidence="8">
    <location>
        <position position="1"/>
    </location>
</feature>
<dbReference type="PANTHER" id="PTHR33048">
    <property type="entry name" value="PTH11-LIKE INTEGRAL MEMBRANE PROTEIN (AFU_ORTHOLOGUE AFUA_5G11245)"/>
    <property type="match status" value="1"/>
</dbReference>
<comment type="similarity">
    <text evidence="5">Belongs to the SAT4 family.</text>
</comment>
<evidence type="ECO:0000256" key="1">
    <source>
        <dbReference type="ARBA" id="ARBA00004141"/>
    </source>
</evidence>
<protein>
    <recommendedName>
        <fullName evidence="7">Rhodopsin domain-containing protein</fullName>
    </recommendedName>
</protein>
<dbReference type="InterPro" id="IPR052337">
    <property type="entry name" value="SAT4-like"/>
</dbReference>
<evidence type="ECO:0000259" key="7">
    <source>
        <dbReference type="Pfam" id="PF20684"/>
    </source>
</evidence>
<reference evidence="8" key="1">
    <citation type="journal article" date="2020" name="Stud. Mycol.">
        <title>101 Dothideomycetes genomes: a test case for predicting lifestyles and emergence of pathogens.</title>
        <authorList>
            <person name="Haridas S."/>
            <person name="Albert R."/>
            <person name="Binder M."/>
            <person name="Bloem J."/>
            <person name="Labutti K."/>
            <person name="Salamov A."/>
            <person name="Andreopoulos B."/>
            <person name="Baker S."/>
            <person name="Barry K."/>
            <person name="Bills G."/>
            <person name="Bluhm B."/>
            <person name="Cannon C."/>
            <person name="Castanera R."/>
            <person name="Culley D."/>
            <person name="Daum C."/>
            <person name="Ezra D."/>
            <person name="Gonzalez J."/>
            <person name="Henrissat B."/>
            <person name="Kuo A."/>
            <person name="Liang C."/>
            <person name="Lipzen A."/>
            <person name="Lutzoni F."/>
            <person name="Magnuson J."/>
            <person name="Mondo S."/>
            <person name="Nolan M."/>
            <person name="Ohm R."/>
            <person name="Pangilinan J."/>
            <person name="Park H.-J."/>
            <person name="Ramirez L."/>
            <person name="Alfaro M."/>
            <person name="Sun H."/>
            <person name="Tritt A."/>
            <person name="Yoshinaga Y."/>
            <person name="Zwiers L.-H."/>
            <person name="Turgeon B."/>
            <person name="Goodwin S."/>
            <person name="Spatafora J."/>
            <person name="Crous P."/>
            <person name="Grigoriev I."/>
        </authorList>
    </citation>
    <scope>NUCLEOTIDE SEQUENCE</scope>
    <source>
        <strain evidence="8">CBS 125425</strain>
    </source>
</reference>
<dbReference type="AlphaFoldDB" id="A0A9P4QJR7"/>
<dbReference type="EMBL" id="ML996274">
    <property type="protein sequence ID" value="KAF2728582.1"/>
    <property type="molecule type" value="Genomic_DNA"/>
</dbReference>
<feature type="transmembrane region" description="Helical" evidence="6">
    <location>
        <begin position="120"/>
        <end position="143"/>
    </location>
</feature>
<feature type="transmembrane region" description="Helical" evidence="6">
    <location>
        <begin position="82"/>
        <end position="108"/>
    </location>
</feature>
<keyword evidence="9" id="KW-1185">Reference proteome</keyword>
<accession>A0A9P4QJR7</accession>
<gene>
    <name evidence="8" type="ORF">EJ04DRAFT_395717</name>
</gene>
<keyword evidence="2 6" id="KW-0812">Transmembrane</keyword>
<feature type="transmembrane region" description="Helical" evidence="6">
    <location>
        <begin position="41"/>
        <end position="62"/>
    </location>
</feature>
<evidence type="ECO:0000256" key="4">
    <source>
        <dbReference type="ARBA" id="ARBA00023136"/>
    </source>
</evidence>
<comment type="caution">
    <text evidence="8">The sequence shown here is derived from an EMBL/GenBank/DDBJ whole genome shotgun (WGS) entry which is preliminary data.</text>
</comment>
<evidence type="ECO:0000256" key="3">
    <source>
        <dbReference type="ARBA" id="ARBA00022989"/>
    </source>
</evidence>
<proteinExistence type="inferred from homology"/>
<evidence type="ECO:0000256" key="6">
    <source>
        <dbReference type="SAM" id="Phobius"/>
    </source>
</evidence>
<evidence type="ECO:0000256" key="2">
    <source>
        <dbReference type="ARBA" id="ARBA00022692"/>
    </source>
</evidence>
<keyword evidence="4 6" id="KW-0472">Membrane</keyword>
<evidence type="ECO:0000313" key="8">
    <source>
        <dbReference type="EMBL" id="KAF2728582.1"/>
    </source>
</evidence>
<feature type="transmembrane region" description="Helical" evidence="6">
    <location>
        <begin position="6"/>
        <end position="29"/>
    </location>
</feature>
<feature type="non-terminal residue" evidence="8">
    <location>
        <position position="289"/>
    </location>
</feature>